<proteinExistence type="predicted"/>
<dbReference type="EMBL" id="CAJOAZ010007620">
    <property type="protein sequence ID" value="CAF4166846.1"/>
    <property type="molecule type" value="Genomic_DNA"/>
</dbReference>
<evidence type="ECO:0000313" key="2">
    <source>
        <dbReference type="EMBL" id="CAF4166846.1"/>
    </source>
</evidence>
<dbReference type="Pfam" id="PF00653">
    <property type="entry name" value="BIR"/>
    <property type="match status" value="3"/>
</dbReference>
<comment type="caution">
    <text evidence="2">The sequence shown here is derived from an EMBL/GenBank/DDBJ whole genome shotgun (WGS) entry which is preliminary data.</text>
</comment>
<dbReference type="InterPro" id="IPR001370">
    <property type="entry name" value="BIR_rpt"/>
</dbReference>
<dbReference type="SMART" id="SM00238">
    <property type="entry name" value="BIR"/>
    <property type="match status" value="3"/>
</dbReference>
<dbReference type="Gene3D" id="3.90.176.10">
    <property type="entry name" value="Toxin ADP-ribosyltransferase, Chain A, domain 1"/>
    <property type="match status" value="1"/>
</dbReference>
<protein>
    <submittedName>
        <fullName evidence="2">Uncharacterized protein</fullName>
    </submittedName>
</protein>
<dbReference type="GO" id="GO:0043027">
    <property type="term" value="F:cysteine-type endopeptidase inhibitor activity involved in apoptotic process"/>
    <property type="evidence" value="ECO:0007669"/>
    <property type="project" value="TreeGrafter"/>
</dbReference>
<feature type="non-terminal residue" evidence="2">
    <location>
        <position position="507"/>
    </location>
</feature>
<name>A0A819Z878_9BILA</name>
<feature type="non-terminal residue" evidence="2">
    <location>
        <position position="1"/>
    </location>
</feature>
<dbReference type="PROSITE" id="PS50143">
    <property type="entry name" value="BIR_REPEAT_2"/>
    <property type="match status" value="3"/>
</dbReference>
<dbReference type="GO" id="GO:0005634">
    <property type="term" value="C:nucleus"/>
    <property type="evidence" value="ECO:0007669"/>
    <property type="project" value="TreeGrafter"/>
</dbReference>
<evidence type="ECO:0000313" key="3">
    <source>
        <dbReference type="Proteomes" id="UP000663844"/>
    </source>
</evidence>
<accession>A0A819Z878</accession>
<dbReference type="GO" id="GO:0051726">
    <property type="term" value="P:regulation of cell cycle"/>
    <property type="evidence" value="ECO:0007669"/>
    <property type="project" value="TreeGrafter"/>
</dbReference>
<dbReference type="Gene3D" id="1.10.1170.10">
    <property type="entry name" value="Inhibitor Of Apoptosis Protein (2mihbC-IAP-1), Chain A"/>
    <property type="match status" value="3"/>
</dbReference>
<dbReference type="Proteomes" id="UP000663844">
    <property type="component" value="Unassembled WGS sequence"/>
</dbReference>
<gene>
    <name evidence="2" type="ORF">OXD698_LOCUS38935</name>
</gene>
<dbReference type="InterPro" id="IPR050784">
    <property type="entry name" value="IAP"/>
</dbReference>
<dbReference type="PANTHER" id="PTHR10044">
    <property type="entry name" value="INHIBITOR OF APOPTOSIS"/>
    <property type="match status" value="1"/>
</dbReference>
<evidence type="ECO:0000256" key="1">
    <source>
        <dbReference type="SAM" id="MobiDB-lite"/>
    </source>
</evidence>
<dbReference type="GO" id="GO:0043066">
    <property type="term" value="P:negative regulation of apoptotic process"/>
    <property type="evidence" value="ECO:0007669"/>
    <property type="project" value="TreeGrafter"/>
</dbReference>
<dbReference type="GO" id="GO:0005737">
    <property type="term" value="C:cytoplasm"/>
    <property type="evidence" value="ECO:0007669"/>
    <property type="project" value="TreeGrafter"/>
</dbReference>
<feature type="region of interest" description="Disordered" evidence="1">
    <location>
        <begin position="252"/>
        <end position="271"/>
    </location>
</feature>
<dbReference type="PANTHER" id="PTHR10044:SF139">
    <property type="entry name" value="DEATH-ASSOCIATED INHIBITOR OF APOPTOSIS 2"/>
    <property type="match status" value="1"/>
</dbReference>
<dbReference type="SUPFAM" id="SSF57924">
    <property type="entry name" value="Inhibitor of apoptosis (IAP) repeat"/>
    <property type="match status" value="3"/>
</dbReference>
<dbReference type="SUPFAM" id="SSF56399">
    <property type="entry name" value="ADP-ribosylation"/>
    <property type="match status" value="1"/>
</dbReference>
<organism evidence="2 3">
    <name type="scientific">Adineta steineri</name>
    <dbReference type="NCBI Taxonomy" id="433720"/>
    <lineage>
        <taxon>Eukaryota</taxon>
        <taxon>Metazoa</taxon>
        <taxon>Spiralia</taxon>
        <taxon>Gnathifera</taxon>
        <taxon>Rotifera</taxon>
        <taxon>Eurotatoria</taxon>
        <taxon>Bdelloidea</taxon>
        <taxon>Adinetida</taxon>
        <taxon>Adinetidae</taxon>
        <taxon>Adineta</taxon>
    </lineage>
</organism>
<dbReference type="CDD" id="cd00022">
    <property type="entry name" value="BIR"/>
    <property type="match status" value="2"/>
</dbReference>
<sequence length="507" mass="58096">MRLTGIQGHEQLWQNKIRTLGAFCLLLWDYPFSNKTVKKKQTLYRGLELSPTEMECFKNNYLETPKAQLSFRSFMSCSRNRDVAEKFGSILLIINVIHALTMDLAPFSKYSQEEECVVCFLEYEWTQPQSRDYSSTTTEQQSGNILPFKNSSFFKKMLPTKMDKLCRAFETCKGLAQKQSVHSTIAMNAAGFYYTGYTDTVCCHTCNLEVSGWTIDMKPFTIHSQRSPTCDFVRSIKPEGTSTASSMYNLTSTISTSDDDDEKSSKRQKTDVQKDDFQLNILIEVNLLKQIRKRTFSHWPLRTSPSSAQMIQAGFFHCNVGDRVICLYCKIVCQQWTSNGDDPWDVHKTLSPKCPYVIAMIKRQQTASIHIVNEQNTRENTVGVTTDDPFRCHEVVYTAACNTDYIEIPRRYATFATWLTENAPSVDDLVRAGFFYSGTKTIVTCFYCNGSLQNWGQNDNPMIEHARWFPNCAYAKQLCGADLYRKIQESKKAQQGLLLFILLEFGL</sequence>
<dbReference type="AlphaFoldDB" id="A0A819Z878"/>
<reference evidence="2" key="1">
    <citation type="submission" date="2021-02" db="EMBL/GenBank/DDBJ databases">
        <authorList>
            <person name="Nowell W R."/>
        </authorList>
    </citation>
    <scope>NUCLEOTIDE SEQUENCE</scope>
</reference>